<reference evidence="2" key="1">
    <citation type="submission" date="2021-06" db="EMBL/GenBank/DDBJ databases">
        <authorList>
            <person name="Kallberg Y."/>
            <person name="Tangrot J."/>
            <person name="Rosling A."/>
        </authorList>
    </citation>
    <scope>NUCLEOTIDE SEQUENCE</scope>
    <source>
        <strain evidence="2">BR232B</strain>
    </source>
</reference>
<gene>
    <name evidence="2" type="ORF">PBRASI_LOCUS8740</name>
</gene>
<dbReference type="AlphaFoldDB" id="A0A9N9D098"/>
<feature type="region of interest" description="Disordered" evidence="1">
    <location>
        <begin position="1"/>
        <end position="38"/>
    </location>
</feature>
<protein>
    <submittedName>
        <fullName evidence="2">6152_t:CDS:1</fullName>
    </submittedName>
</protein>
<feature type="compositionally biased region" description="Acidic residues" evidence="1">
    <location>
        <begin position="101"/>
        <end position="112"/>
    </location>
</feature>
<dbReference type="OrthoDB" id="10572487at2759"/>
<organism evidence="2 3">
    <name type="scientific">Paraglomus brasilianum</name>
    <dbReference type="NCBI Taxonomy" id="144538"/>
    <lineage>
        <taxon>Eukaryota</taxon>
        <taxon>Fungi</taxon>
        <taxon>Fungi incertae sedis</taxon>
        <taxon>Mucoromycota</taxon>
        <taxon>Glomeromycotina</taxon>
        <taxon>Glomeromycetes</taxon>
        <taxon>Paraglomerales</taxon>
        <taxon>Paraglomeraceae</taxon>
        <taxon>Paraglomus</taxon>
    </lineage>
</organism>
<dbReference type="EMBL" id="CAJVPI010001642">
    <property type="protein sequence ID" value="CAG8621581.1"/>
    <property type="molecule type" value="Genomic_DNA"/>
</dbReference>
<feature type="compositionally biased region" description="Low complexity" evidence="1">
    <location>
        <begin position="21"/>
        <end position="36"/>
    </location>
</feature>
<dbReference type="Proteomes" id="UP000789739">
    <property type="component" value="Unassembled WGS sequence"/>
</dbReference>
<feature type="region of interest" description="Disordered" evidence="1">
    <location>
        <begin position="82"/>
        <end position="112"/>
    </location>
</feature>
<name>A0A9N9D098_9GLOM</name>
<sequence length="153" mass="17024">YSEEKSKNKSKKRANINKVTIDSSSESGSDINSSDNDSLDLFRKNPQLNPMISIQKIILNMLDGIAPIDWIEKLKFKIDNPSSIPPSTSKPDFINYREPVSESDGEEETLDDPMEMDLVQKKEPATDVVTTKCKIKKLVIPAATVDPGANFPI</sequence>
<comment type="caution">
    <text evidence="2">The sequence shown here is derived from an EMBL/GenBank/DDBJ whole genome shotgun (WGS) entry which is preliminary data.</text>
</comment>
<proteinExistence type="predicted"/>
<accession>A0A9N9D098</accession>
<feature type="non-terminal residue" evidence="2">
    <location>
        <position position="1"/>
    </location>
</feature>
<keyword evidence="3" id="KW-1185">Reference proteome</keyword>
<evidence type="ECO:0000313" key="3">
    <source>
        <dbReference type="Proteomes" id="UP000789739"/>
    </source>
</evidence>
<evidence type="ECO:0000256" key="1">
    <source>
        <dbReference type="SAM" id="MobiDB-lite"/>
    </source>
</evidence>
<evidence type="ECO:0000313" key="2">
    <source>
        <dbReference type="EMBL" id="CAG8621581.1"/>
    </source>
</evidence>